<evidence type="ECO:0000256" key="1">
    <source>
        <dbReference type="SAM" id="MobiDB-lite"/>
    </source>
</evidence>
<dbReference type="Pfam" id="PF10419">
    <property type="entry name" value="TFIIIC_sub6"/>
    <property type="match status" value="1"/>
</dbReference>
<gene>
    <name evidence="3" type="ORF">TWF696_000863</name>
</gene>
<feature type="domain" description="Transcription factor TFIIIC triple barrel" evidence="2">
    <location>
        <begin position="22"/>
        <end position="205"/>
    </location>
</feature>
<name>A0AAV9VFL4_9PEZI</name>
<keyword evidence="4" id="KW-1185">Reference proteome</keyword>
<feature type="region of interest" description="Disordered" evidence="1">
    <location>
        <begin position="50"/>
        <end position="115"/>
    </location>
</feature>
<organism evidence="3 4">
    <name type="scientific">Orbilia brochopaga</name>
    <dbReference type="NCBI Taxonomy" id="3140254"/>
    <lineage>
        <taxon>Eukaryota</taxon>
        <taxon>Fungi</taxon>
        <taxon>Dikarya</taxon>
        <taxon>Ascomycota</taxon>
        <taxon>Pezizomycotina</taxon>
        <taxon>Orbiliomycetes</taxon>
        <taxon>Orbiliales</taxon>
        <taxon>Orbiliaceae</taxon>
        <taxon>Orbilia</taxon>
    </lineage>
</organism>
<dbReference type="Gene3D" id="2.60.40.4370">
    <property type="match status" value="1"/>
</dbReference>
<sequence>MSLPSQTPADPAAPTAIFTDDEETESFYVILDLSGDDFAAYGRYRNGHALRSRHDSDDSTSSSSQPPSDEEDEQDDLDTGDKIPDEEELEDDEASDGGNDSSSGDSARSSSVGSDARETALQILDLDTYRPLVNYQGKIYRCRWSTVTGTELIFDSPDPPSAVTATTAGNQDTLDDLDEGEEKGRKLRQQPEARLLGTAVHRLEGYPGKLRLRGRDKQEVSTKARMFAERLDAVIEHRVAEMAERGEDVSDITMRKFSEGQQQRESSAFNFAGM</sequence>
<accession>A0AAV9VFL4</accession>
<feature type="region of interest" description="Disordered" evidence="1">
    <location>
        <begin position="1"/>
        <end position="22"/>
    </location>
</feature>
<dbReference type="AlphaFoldDB" id="A0AAV9VFL4"/>
<feature type="region of interest" description="Disordered" evidence="1">
    <location>
        <begin position="158"/>
        <end position="178"/>
    </location>
</feature>
<evidence type="ECO:0000259" key="2">
    <source>
        <dbReference type="Pfam" id="PF10419"/>
    </source>
</evidence>
<feature type="compositionally biased region" description="Acidic residues" evidence="1">
    <location>
        <begin position="68"/>
        <end position="95"/>
    </location>
</feature>
<evidence type="ECO:0000313" key="4">
    <source>
        <dbReference type="Proteomes" id="UP001375240"/>
    </source>
</evidence>
<dbReference type="InterPro" id="IPR019481">
    <property type="entry name" value="TFIIIC_triple_barrel"/>
</dbReference>
<feature type="compositionally biased region" description="Low complexity" evidence="1">
    <location>
        <begin position="96"/>
        <end position="114"/>
    </location>
</feature>
<feature type="compositionally biased region" description="Polar residues" evidence="1">
    <location>
        <begin position="163"/>
        <end position="172"/>
    </location>
</feature>
<dbReference type="Proteomes" id="UP001375240">
    <property type="component" value="Unassembled WGS sequence"/>
</dbReference>
<reference evidence="3 4" key="1">
    <citation type="submission" date="2019-10" db="EMBL/GenBank/DDBJ databases">
        <authorList>
            <person name="Palmer J.M."/>
        </authorList>
    </citation>
    <scope>NUCLEOTIDE SEQUENCE [LARGE SCALE GENOMIC DNA]</scope>
    <source>
        <strain evidence="3 4">TWF696</strain>
    </source>
</reference>
<proteinExistence type="predicted"/>
<evidence type="ECO:0000313" key="3">
    <source>
        <dbReference type="EMBL" id="KAK6359721.1"/>
    </source>
</evidence>
<protein>
    <recommendedName>
        <fullName evidence="2">Transcription factor TFIIIC triple barrel domain-containing protein</fullName>
    </recommendedName>
</protein>
<dbReference type="EMBL" id="JAVHNQ010000001">
    <property type="protein sequence ID" value="KAK6359721.1"/>
    <property type="molecule type" value="Genomic_DNA"/>
</dbReference>
<comment type="caution">
    <text evidence="3">The sequence shown here is derived from an EMBL/GenBank/DDBJ whole genome shotgun (WGS) entry which is preliminary data.</text>
</comment>